<dbReference type="Proteomes" id="UP000053201">
    <property type="component" value="Unassembled WGS sequence"/>
</dbReference>
<evidence type="ECO:0000313" key="2">
    <source>
        <dbReference type="EMBL" id="KNC98203.1"/>
    </source>
</evidence>
<organism evidence="2 3">
    <name type="scientific">Spizellomyces punctatus (strain DAOM BR117)</name>
    <dbReference type="NCBI Taxonomy" id="645134"/>
    <lineage>
        <taxon>Eukaryota</taxon>
        <taxon>Fungi</taxon>
        <taxon>Fungi incertae sedis</taxon>
        <taxon>Chytridiomycota</taxon>
        <taxon>Chytridiomycota incertae sedis</taxon>
        <taxon>Chytridiomycetes</taxon>
        <taxon>Spizellomycetales</taxon>
        <taxon>Spizellomycetaceae</taxon>
        <taxon>Spizellomyces</taxon>
    </lineage>
</organism>
<dbReference type="VEuPathDB" id="FungiDB:SPPG_09392"/>
<proteinExistence type="predicted"/>
<dbReference type="AlphaFoldDB" id="A0A0L0HBT8"/>
<sequence length="220" mass="24722">MRYANRIALEQPVPTCTLRIKFCSLPRDSKDLLWIKKITVNCVLCPPTQPPLGEAQMSFDMLQVRQMVDAMNLSIPPSAQSLLQFLELSQISNRQVLNPQNLSLPRSPHFPSHHESLNGNLSVSSLADSLAQIQLQTLSPTPLPQSAELSSLQSTRTVRSTDCPPESRTLLDPAPLDPYTRIMQQIDAKFEVMKRHFDARFDALENHLTQLVQILSNENA</sequence>
<reference evidence="2 3" key="1">
    <citation type="submission" date="2009-08" db="EMBL/GenBank/DDBJ databases">
        <title>The Genome Sequence of Spizellomyces punctatus strain DAOM BR117.</title>
        <authorList>
            <consortium name="The Broad Institute Genome Sequencing Platform"/>
            <person name="Russ C."/>
            <person name="Cuomo C."/>
            <person name="Shea T."/>
            <person name="Young S.K."/>
            <person name="Zeng Q."/>
            <person name="Koehrsen M."/>
            <person name="Haas B."/>
            <person name="Borodovsky M."/>
            <person name="Guigo R."/>
            <person name="Alvarado L."/>
            <person name="Berlin A."/>
            <person name="Bochicchio J."/>
            <person name="Borenstein D."/>
            <person name="Chapman S."/>
            <person name="Chen Z."/>
            <person name="Engels R."/>
            <person name="Freedman E."/>
            <person name="Gellesch M."/>
            <person name="Goldberg J."/>
            <person name="Griggs A."/>
            <person name="Gujja S."/>
            <person name="Heiman D."/>
            <person name="Hepburn T."/>
            <person name="Howarth C."/>
            <person name="Jen D."/>
            <person name="Larson L."/>
            <person name="Lewis B."/>
            <person name="Mehta T."/>
            <person name="Park D."/>
            <person name="Pearson M."/>
            <person name="Roberts A."/>
            <person name="Saif S."/>
            <person name="Shenoy N."/>
            <person name="Sisk P."/>
            <person name="Stolte C."/>
            <person name="Sykes S."/>
            <person name="Thomson T."/>
            <person name="Walk T."/>
            <person name="White J."/>
            <person name="Yandava C."/>
            <person name="Burger G."/>
            <person name="Gray M.W."/>
            <person name="Holland P.W.H."/>
            <person name="King N."/>
            <person name="Lang F.B.F."/>
            <person name="Roger A.J."/>
            <person name="Ruiz-Trillo I."/>
            <person name="Lander E."/>
            <person name="Nusbaum C."/>
        </authorList>
    </citation>
    <scope>NUCLEOTIDE SEQUENCE [LARGE SCALE GENOMIC DNA]</scope>
    <source>
        <strain evidence="2 3">DAOM BR117</strain>
    </source>
</reference>
<dbReference type="PANTHER" id="PTHR14787">
    <property type="entry name" value="C10ORF188 FAMILY MEMBER"/>
    <property type="match status" value="1"/>
</dbReference>
<keyword evidence="3" id="KW-1185">Reference proteome</keyword>
<evidence type="ECO:0000313" key="3">
    <source>
        <dbReference type="Proteomes" id="UP000053201"/>
    </source>
</evidence>
<gene>
    <name evidence="2" type="ORF">SPPG_09392</name>
</gene>
<dbReference type="InParanoid" id="A0A0L0HBT8"/>
<feature type="compositionally biased region" description="Polar residues" evidence="1">
    <location>
        <begin position="147"/>
        <end position="160"/>
    </location>
</feature>
<dbReference type="PANTHER" id="PTHR14787:SF1">
    <property type="entry name" value="ATPASE PAAT"/>
    <property type="match status" value="1"/>
</dbReference>
<accession>A0A0L0HBT8</accession>
<protein>
    <submittedName>
        <fullName evidence="2">Uncharacterized protein</fullName>
    </submittedName>
</protein>
<dbReference type="InterPro" id="IPR028043">
    <property type="entry name" value="PAAT-like"/>
</dbReference>
<dbReference type="EMBL" id="KQ257461">
    <property type="protein sequence ID" value="KNC98203.1"/>
    <property type="molecule type" value="Genomic_DNA"/>
</dbReference>
<dbReference type="GeneID" id="27692517"/>
<feature type="region of interest" description="Disordered" evidence="1">
    <location>
        <begin position="141"/>
        <end position="166"/>
    </location>
</feature>
<name>A0A0L0HBT8_SPIPD</name>
<evidence type="ECO:0000256" key="1">
    <source>
        <dbReference type="SAM" id="MobiDB-lite"/>
    </source>
</evidence>
<dbReference type="OrthoDB" id="2130588at2759"/>
<dbReference type="RefSeq" id="XP_016606243.1">
    <property type="nucleotide sequence ID" value="XM_016757555.1"/>
</dbReference>